<name>A0A1U7XWL6_NICSY</name>
<dbReference type="InterPro" id="IPR039611">
    <property type="entry name" value="VQ_4/11/13/19/31/33"/>
</dbReference>
<reference evidence="2" key="2">
    <citation type="submission" date="2025-08" db="UniProtKB">
        <authorList>
            <consortium name="RefSeq"/>
        </authorList>
    </citation>
    <scope>IDENTIFICATION</scope>
    <source>
        <tissue evidence="2">Leaf</tissue>
    </source>
</reference>
<dbReference type="Proteomes" id="UP000189701">
    <property type="component" value="Unplaced"/>
</dbReference>
<gene>
    <name evidence="2" type="primary">LOC104242994</name>
</gene>
<dbReference type="eggNOG" id="ENOG502S1DP">
    <property type="taxonomic scope" value="Eukaryota"/>
</dbReference>
<organism evidence="1 2">
    <name type="scientific">Nicotiana sylvestris</name>
    <name type="common">Wood tobacco</name>
    <name type="synonym">South American tobacco</name>
    <dbReference type="NCBI Taxonomy" id="4096"/>
    <lineage>
        <taxon>Eukaryota</taxon>
        <taxon>Viridiplantae</taxon>
        <taxon>Streptophyta</taxon>
        <taxon>Embryophyta</taxon>
        <taxon>Tracheophyta</taxon>
        <taxon>Spermatophyta</taxon>
        <taxon>Magnoliopsida</taxon>
        <taxon>eudicotyledons</taxon>
        <taxon>Gunneridae</taxon>
        <taxon>Pentapetalae</taxon>
        <taxon>asterids</taxon>
        <taxon>lamiids</taxon>
        <taxon>Solanales</taxon>
        <taxon>Solanaceae</taxon>
        <taxon>Nicotianoideae</taxon>
        <taxon>Nicotianeae</taxon>
        <taxon>Nicotiana</taxon>
    </lineage>
</organism>
<sequence length="147" mass="16668">MTKFIGKSGNQSTVGGSSKDTMFVQADSACFREVQRLTRISDYDENCKTPIIIPSPYEWQSLVSIPENCSSYISIPSSLSLSHFRLTRPNKRASPSAEMINKVDEERTIKERRFYLHPCPRSKYGNAAELELLTLFPLTSPRENNES</sequence>
<dbReference type="PANTHER" id="PTHR33402">
    <property type="entry name" value="VQ MOTIF-CONTAINING PROTEIN 11-LIKE"/>
    <property type="match status" value="1"/>
</dbReference>
<dbReference type="AlphaFoldDB" id="A0A1U7XWL6"/>
<proteinExistence type="predicted"/>
<dbReference type="RefSeq" id="XP_009796412.1">
    <property type="nucleotide sequence ID" value="XM_009798110.1"/>
</dbReference>
<dbReference type="STRING" id="4096.A0A1U7XWL6"/>
<dbReference type="PANTHER" id="PTHR33402:SF22">
    <property type="entry name" value="VQ MOTIF-CONTAINING PROTEIN 31"/>
    <property type="match status" value="1"/>
</dbReference>
<keyword evidence="1" id="KW-1185">Reference proteome</keyword>
<evidence type="ECO:0000313" key="2">
    <source>
        <dbReference type="RefSeq" id="XP_009796412.1"/>
    </source>
</evidence>
<protein>
    <submittedName>
        <fullName evidence="2">Uncharacterized protein LOC104242994</fullName>
    </submittedName>
</protein>
<reference evidence="1" key="1">
    <citation type="journal article" date="2013" name="Genome Biol.">
        <title>Reference genomes and transcriptomes of Nicotiana sylvestris and Nicotiana tomentosiformis.</title>
        <authorList>
            <person name="Sierro N."/>
            <person name="Battey J.N."/>
            <person name="Ouadi S."/>
            <person name="Bovet L."/>
            <person name="Goepfert S."/>
            <person name="Bakaher N."/>
            <person name="Peitsch M.C."/>
            <person name="Ivanov N.V."/>
        </authorList>
    </citation>
    <scope>NUCLEOTIDE SEQUENCE [LARGE SCALE GENOMIC DNA]</scope>
</reference>
<evidence type="ECO:0000313" key="1">
    <source>
        <dbReference type="Proteomes" id="UP000189701"/>
    </source>
</evidence>
<accession>A0A1U7XWL6</accession>